<dbReference type="AlphaFoldDB" id="A0A165SI52"/>
<name>A0A165SI52_9RHOB</name>
<dbReference type="GO" id="GO:0015074">
    <property type="term" value="P:DNA integration"/>
    <property type="evidence" value="ECO:0007669"/>
    <property type="project" value="InterPro"/>
</dbReference>
<dbReference type="InterPro" id="IPR011010">
    <property type="entry name" value="DNA_brk_join_enz"/>
</dbReference>
<dbReference type="RefSeq" id="WP_066811209.1">
    <property type="nucleotide sequence ID" value="NZ_CP012661.1"/>
</dbReference>
<evidence type="ECO:0000256" key="1">
    <source>
        <dbReference type="ARBA" id="ARBA00023172"/>
    </source>
</evidence>
<evidence type="ECO:0000313" key="3">
    <source>
        <dbReference type="Proteomes" id="UP000076128"/>
    </source>
</evidence>
<keyword evidence="3" id="KW-1185">Reference proteome</keyword>
<dbReference type="GO" id="GO:0006310">
    <property type="term" value="P:DNA recombination"/>
    <property type="evidence" value="ECO:0007669"/>
    <property type="project" value="UniProtKB-KW"/>
</dbReference>
<evidence type="ECO:0000313" key="2">
    <source>
        <dbReference type="EMBL" id="AMY68309.1"/>
    </source>
</evidence>
<dbReference type="OrthoDB" id="7363113at2"/>
<dbReference type="Proteomes" id="UP000076128">
    <property type="component" value="Chromosome"/>
</dbReference>
<dbReference type="Gene3D" id="1.10.443.10">
    <property type="entry name" value="Intergrase catalytic core"/>
    <property type="match status" value="1"/>
</dbReference>
<sequence length="621" mass="70097">MFDHSRFTVQDALDLIESGTPPLAFGTGVAVYRAAVKRLAKTSVPSLLTGDLATIPMSLAFVDLLFSRIELQPPVSKKERDHRSQWKSRLRTIARLLEGVPVVGTTAGWDACLAAVKSLAKARGLKEQALIPITSTIRQAAVEDGREPSDLTHDWLVNIIKKSSPKRRDSLRQGAKLLDDFWPELPSQLRPSRRFGAVEIVSLKRRSLPLPPRVAEQLEAYLARRVAGKTAQGFVREVTVEKGLKAEESTNIYRQALGWLFDCLCVAGELTPEAELEIADLARLDWLCKVAVEALADEAADDGEPRVFPWQPIVAKTIYNRTSSLVTMFGFLSPSFLKQQVELRDPEAPSPEVVDAAGLQRILSVRVSNEMTYAHRTFCRALVIETDQQRLLLSMHMICWSDAQRRWKTFKQQGRHERMQTMNLCILAAILSLVVHIPFRARTVTEMALEGSRPDLSLPKGGKRIEFHIAAKRMKVPKDFDAVLEDTKLSRPRQILDWFIAGPRQELLKDPQLLPLENRRPERLFCGVGRARYNRVLVEWTEEVGLRMTTHLFRHALASVLINCCGLPLAEAANLLGNSAATAERQYVFQDLIRRRSEAIQNLANHREHLVETRHPGRRRK</sequence>
<dbReference type="InterPro" id="IPR013762">
    <property type="entry name" value="Integrase-like_cat_sf"/>
</dbReference>
<accession>A0A165SI52</accession>
<organism evidence="2 3">
    <name type="scientific">Frigidibacter mobilis</name>
    <dbReference type="NCBI Taxonomy" id="1335048"/>
    <lineage>
        <taxon>Bacteria</taxon>
        <taxon>Pseudomonadati</taxon>
        <taxon>Pseudomonadota</taxon>
        <taxon>Alphaproteobacteria</taxon>
        <taxon>Rhodobacterales</taxon>
        <taxon>Paracoccaceae</taxon>
        <taxon>Frigidibacter</taxon>
    </lineage>
</organism>
<dbReference type="SUPFAM" id="SSF56349">
    <property type="entry name" value="DNA breaking-rejoining enzymes"/>
    <property type="match status" value="1"/>
</dbReference>
<gene>
    <name evidence="2" type="ORF">AKL17_1050</name>
</gene>
<proteinExistence type="predicted"/>
<dbReference type="STRING" id="1335048.AKL17_1050"/>
<dbReference type="PATRIC" id="fig|1335048.3.peg.1086"/>
<dbReference type="EMBL" id="CP012661">
    <property type="protein sequence ID" value="AMY68309.1"/>
    <property type="molecule type" value="Genomic_DNA"/>
</dbReference>
<keyword evidence="1" id="KW-0233">DNA recombination</keyword>
<dbReference type="KEGG" id="daa:AKL17_1050"/>
<protein>
    <submittedName>
        <fullName evidence="2">Uncharacterized protein</fullName>
    </submittedName>
</protein>
<dbReference type="GO" id="GO:0003677">
    <property type="term" value="F:DNA binding"/>
    <property type="evidence" value="ECO:0007669"/>
    <property type="project" value="InterPro"/>
</dbReference>
<reference evidence="2 3" key="1">
    <citation type="submission" date="2015-09" db="EMBL/GenBank/DDBJ databases">
        <title>Complete genome sequence of Defluviimonas alba cai42t isolated from an oilfield in Xinjiang.</title>
        <authorList>
            <person name="Geng S."/>
            <person name="Pan X."/>
            <person name="Wu X."/>
        </authorList>
    </citation>
    <scope>NUCLEOTIDE SEQUENCE [LARGE SCALE GENOMIC DNA]</scope>
    <source>
        <strain evidence="3">cai42</strain>
    </source>
</reference>